<gene>
    <name evidence="4" type="ORF">ACMD2_01511</name>
</gene>
<dbReference type="PANTHER" id="PTHR31917:SF5">
    <property type="entry name" value="OS02G0204500 PROTEIN"/>
    <property type="match status" value="1"/>
</dbReference>
<comment type="caution">
    <text evidence="4">The sequence shown here is derived from an EMBL/GenBank/DDBJ whole genome shotgun (WGS) entry which is preliminary data.</text>
</comment>
<dbReference type="EMBL" id="LSRQ01000444">
    <property type="protein sequence ID" value="OAY82715.1"/>
    <property type="molecule type" value="Genomic_DNA"/>
</dbReference>
<protein>
    <recommendedName>
        <fullName evidence="3">ENT domain-containing protein</fullName>
    </recommendedName>
</protein>
<dbReference type="Pfam" id="PF05641">
    <property type="entry name" value="Agenet"/>
    <property type="match status" value="1"/>
</dbReference>
<dbReference type="AlphaFoldDB" id="A0A199W1C6"/>
<sequence>MRFKKGSKVEVMSKWEVPLGSWCPAEIISGNGHTYNVRFITCSLDTNLAVGRVPRKAIRPCPPPFESTESWVQGDIVEAFESNSWKLAIVSRVIDSSYYVVRLLGTSKVFRAHLSGLRVRQSWRDGKWDVIQKGYRRCKGVMDSRMKLGNFSPQVPQSCIELEKYGGDDQLHFGRSTCLRELASRSGEKRPNDCLMIIGTSAGAKNKRRLVEKEGKCQPVLLEKVDAVASPYILGERYGVQHAIDEPNDDESIASSVGSCSPCCSPYRSPYCPVVSPLNFNDIEPSCASEKFLSLDKKEDLEEEVHRLELEAYHRTLLALYASGPLTWEKEELMGNLRLELHISDDEHLIELKHLASTRTNVPFSLQENSVSSL</sequence>
<feature type="domain" description="ENT" evidence="3">
    <location>
        <begin position="301"/>
        <end position="374"/>
    </location>
</feature>
<keyword evidence="2" id="KW-0539">Nucleus</keyword>
<dbReference type="PROSITE" id="PS51138">
    <property type="entry name" value="ENT"/>
    <property type="match status" value="1"/>
</dbReference>
<dbReference type="SMART" id="SM01191">
    <property type="entry name" value="ENT"/>
    <property type="match status" value="1"/>
</dbReference>
<evidence type="ECO:0000313" key="4">
    <source>
        <dbReference type="EMBL" id="OAY82715.1"/>
    </source>
</evidence>
<comment type="subcellular location">
    <subcellularLocation>
        <location evidence="1">Nucleus</location>
    </subcellularLocation>
</comment>
<dbReference type="STRING" id="4615.A0A199W1C6"/>
<evidence type="ECO:0000256" key="1">
    <source>
        <dbReference type="ARBA" id="ARBA00004123"/>
    </source>
</evidence>
<dbReference type="InterPro" id="IPR005491">
    <property type="entry name" value="ENT_dom"/>
</dbReference>
<dbReference type="Pfam" id="PF03735">
    <property type="entry name" value="ENT"/>
    <property type="match status" value="1"/>
</dbReference>
<organism evidence="4 5">
    <name type="scientific">Ananas comosus</name>
    <name type="common">Pineapple</name>
    <name type="synonym">Ananas ananas</name>
    <dbReference type="NCBI Taxonomy" id="4615"/>
    <lineage>
        <taxon>Eukaryota</taxon>
        <taxon>Viridiplantae</taxon>
        <taxon>Streptophyta</taxon>
        <taxon>Embryophyta</taxon>
        <taxon>Tracheophyta</taxon>
        <taxon>Spermatophyta</taxon>
        <taxon>Magnoliopsida</taxon>
        <taxon>Liliopsida</taxon>
        <taxon>Poales</taxon>
        <taxon>Bromeliaceae</taxon>
        <taxon>Bromelioideae</taxon>
        <taxon>Ananas</taxon>
    </lineage>
</organism>
<evidence type="ECO:0000256" key="2">
    <source>
        <dbReference type="ARBA" id="ARBA00023242"/>
    </source>
</evidence>
<reference evidence="4 5" key="1">
    <citation type="journal article" date="2016" name="DNA Res.">
        <title>The draft genome of MD-2 pineapple using hybrid error correction of long reads.</title>
        <authorList>
            <person name="Redwan R.M."/>
            <person name="Saidin A."/>
            <person name="Kumar S.V."/>
        </authorList>
    </citation>
    <scope>NUCLEOTIDE SEQUENCE [LARGE SCALE GENOMIC DNA]</scope>
    <source>
        <strain evidence="5">cv. MD2</strain>
        <tissue evidence="4">Leaf</tissue>
    </source>
</reference>
<dbReference type="SMART" id="SM00743">
    <property type="entry name" value="Agenet"/>
    <property type="match status" value="2"/>
</dbReference>
<evidence type="ECO:0000313" key="5">
    <source>
        <dbReference type="Proteomes" id="UP000092600"/>
    </source>
</evidence>
<dbReference type="Gene3D" id="1.10.1240.40">
    <property type="entry name" value="ENT domain"/>
    <property type="match status" value="1"/>
</dbReference>
<dbReference type="Gramene" id="Aco006133.1.mrna1">
    <property type="protein sequence ID" value="Aco006133.1.mrna1"/>
    <property type="gene ID" value="Aco006133.1.path1"/>
</dbReference>
<dbReference type="GO" id="GO:0005634">
    <property type="term" value="C:nucleus"/>
    <property type="evidence" value="ECO:0007669"/>
    <property type="project" value="UniProtKB-SubCell"/>
</dbReference>
<proteinExistence type="predicted"/>
<dbReference type="Proteomes" id="UP000092600">
    <property type="component" value="Unassembled WGS sequence"/>
</dbReference>
<dbReference type="PANTHER" id="PTHR31917">
    <property type="entry name" value="AGENET DOMAIN-CONTAINING PROTEIN-RELATED"/>
    <property type="match status" value="1"/>
</dbReference>
<accession>A0A199W1C6</accession>
<dbReference type="InterPro" id="IPR036142">
    <property type="entry name" value="ENT_dom-like_sf"/>
</dbReference>
<dbReference type="InterPro" id="IPR008395">
    <property type="entry name" value="Agenet-like_dom"/>
</dbReference>
<name>A0A199W1C6_ANACO</name>
<dbReference type="InterPro" id="IPR014002">
    <property type="entry name" value="Agenet_dom_plant"/>
</dbReference>
<dbReference type="SUPFAM" id="SSF158639">
    <property type="entry name" value="ENT-like"/>
    <property type="match status" value="1"/>
</dbReference>
<evidence type="ECO:0000259" key="3">
    <source>
        <dbReference type="PROSITE" id="PS51138"/>
    </source>
</evidence>